<dbReference type="Gene3D" id="3.90.1600.10">
    <property type="entry name" value="Palm domain of DNA polymerase"/>
    <property type="match status" value="1"/>
</dbReference>
<dbReference type="SUPFAM" id="SSF56672">
    <property type="entry name" value="DNA/RNA polymerases"/>
    <property type="match status" value="1"/>
</dbReference>
<keyword evidence="7" id="KW-0238">DNA-binding</keyword>
<name>A0ABR2WJE8_9FUNG</name>
<dbReference type="Proteomes" id="UP001479436">
    <property type="component" value="Unassembled WGS sequence"/>
</dbReference>
<feature type="domain" description="DNA-directed DNA polymerase family B mitochondria/virus" evidence="9">
    <location>
        <begin position="7"/>
        <end position="160"/>
    </location>
</feature>
<keyword evidence="3" id="KW-0808">Transferase</keyword>
<sequence>MPKKTKTYRKGKIGVYNVTINGQTVDPIIIPNVRDNAGDSLNWKYDGPMNRWITNVDIELLEATNCDIIVHEGYIWDNSRNNIFTSFILPIVNAKQQQDKWKTTKDHRYNPSLRECLKLAMNSLSGKFIQRPHTIRKEIIQSNKQKENFFRAVVKDSDYWFSYCGTDIAIGKIAHPKVMVPTIWGILIYAYARRDMYISLLSQVQTKILTDTDSLVMSLTEYKQLRKNFSELFGEECGQLREEVLDEVPEGHEDPYCISIAPKCYCIYTINKSTGEETPIIMRFKGVNSDRDKVIFNETTINKIKHGKISPAQLHNIYYETFKLEGPGLVSVETYKQMAIEQKAYILCSLIKRSLVPTSTALLSLKSEFRLREYNSSS</sequence>
<evidence type="ECO:0000256" key="3">
    <source>
        <dbReference type="ARBA" id="ARBA00022679"/>
    </source>
</evidence>
<reference evidence="10 11" key="1">
    <citation type="submission" date="2023-04" db="EMBL/GenBank/DDBJ databases">
        <title>Genome of Basidiobolus ranarum AG-B5.</title>
        <authorList>
            <person name="Stajich J.E."/>
            <person name="Carter-House D."/>
            <person name="Gryganskyi A."/>
        </authorList>
    </citation>
    <scope>NUCLEOTIDE SEQUENCE [LARGE SCALE GENOMIC DNA]</scope>
    <source>
        <strain evidence="10 11">AG-B5</strain>
    </source>
</reference>
<evidence type="ECO:0000256" key="1">
    <source>
        <dbReference type="ARBA" id="ARBA00005755"/>
    </source>
</evidence>
<comment type="catalytic activity">
    <reaction evidence="8">
        <text>DNA(n) + a 2'-deoxyribonucleoside 5'-triphosphate = DNA(n+1) + diphosphate</text>
        <dbReference type="Rhea" id="RHEA:22508"/>
        <dbReference type="Rhea" id="RHEA-COMP:17339"/>
        <dbReference type="Rhea" id="RHEA-COMP:17340"/>
        <dbReference type="ChEBI" id="CHEBI:33019"/>
        <dbReference type="ChEBI" id="CHEBI:61560"/>
        <dbReference type="ChEBI" id="CHEBI:173112"/>
        <dbReference type="EC" id="2.7.7.7"/>
    </reaction>
</comment>
<evidence type="ECO:0000256" key="4">
    <source>
        <dbReference type="ARBA" id="ARBA00022695"/>
    </source>
</evidence>
<keyword evidence="4" id="KW-0548">Nucleotidyltransferase</keyword>
<keyword evidence="5" id="KW-0235">DNA replication</keyword>
<evidence type="ECO:0000256" key="6">
    <source>
        <dbReference type="ARBA" id="ARBA00022932"/>
    </source>
</evidence>
<evidence type="ECO:0000256" key="2">
    <source>
        <dbReference type="ARBA" id="ARBA00012417"/>
    </source>
</evidence>
<evidence type="ECO:0000256" key="5">
    <source>
        <dbReference type="ARBA" id="ARBA00022705"/>
    </source>
</evidence>
<gene>
    <name evidence="10" type="ORF">K7432_013332</name>
</gene>
<comment type="caution">
    <text evidence="10">The sequence shown here is derived from an EMBL/GenBank/DDBJ whole genome shotgun (WGS) entry which is preliminary data.</text>
</comment>
<dbReference type="EC" id="2.7.7.7" evidence="2"/>
<evidence type="ECO:0000313" key="11">
    <source>
        <dbReference type="Proteomes" id="UP001479436"/>
    </source>
</evidence>
<dbReference type="InterPro" id="IPR043502">
    <property type="entry name" value="DNA/RNA_pol_sf"/>
</dbReference>
<evidence type="ECO:0000256" key="8">
    <source>
        <dbReference type="ARBA" id="ARBA00049244"/>
    </source>
</evidence>
<dbReference type="Pfam" id="PF03175">
    <property type="entry name" value="DNA_pol_B_2"/>
    <property type="match status" value="1"/>
</dbReference>
<evidence type="ECO:0000259" key="9">
    <source>
        <dbReference type="Pfam" id="PF03175"/>
    </source>
</evidence>
<protein>
    <recommendedName>
        <fullName evidence="2">DNA-directed DNA polymerase</fullName>
        <ecNumber evidence="2">2.7.7.7</ecNumber>
    </recommendedName>
</protein>
<dbReference type="InterPro" id="IPR004868">
    <property type="entry name" value="DNA-dir_DNA_pol_B_mt/vir"/>
</dbReference>
<proteinExistence type="inferred from homology"/>
<dbReference type="InterPro" id="IPR023211">
    <property type="entry name" value="DNA_pol_palm_dom_sf"/>
</dbReference>
<organism evidence="10 11">
    <name type="scientific">Basidiobolus ranarum</name>
    <dbReference type="NCBI Taxonomy" id="34480"/>
    <lineage>
        <taxon>Eukaryota</taxon>
        <taxon>Fungi</taxon>
        <taxon>Fungi incertae sedis</taxon>
        <taxon>Zoopagomycota</taxon>
        <taxon>Entomophthoromycotina</taxon>
        <taxon>Basidiobolomycetes</taxon>
        <taxon>Basidiobolales</taxon>
        <taxon>Basidiobolaceae</taxon>
        <taxon>Basidiobolus</taxon>
    </lineage>
</organism>
<comment type="similarity">
    <text evidence="1">Belongs to the DNA polymerase type-B family.</text>
</comment>
<keyword evidence="6" id="KW-0239">DNA-directed DNA polymerase</keyword>
<evidence type="ECO:0000256" key="7">
    <source>
        <dbReference type="ARBA" id="ARBA00023125"/>
    </source>
</evidence>
<accession>A0ABR2WJE8</accession>
<keyword evidence="11" id="KW-1185">Reference proteome</keyword>
<dbReference type="EMBL" id="JASJQH010001296">
    <property type="protein sequence ID" value="KAK9761633.1"/>
    <property type="molecule type" value="Genomic_DNA"/>
</dbReference>
<evidence type="ECO:0000313" key="10">
    <source>
        <dbReference type="EMBL" id="KAK9761633.1"/>
    </source>
</evidence>